<protein>
    <submittedName>
        <fullName evidence="2">DUF402 domain-containing protein</fullName>
    </submittedName>
</protein>
<accession>A0A4R6BVQ8</accession>
<dbReference type="Proteomes" id="UP000294802">
    <property type="component" value="Unassembled WGS sequence"/>
</dbReference>
<dbReference type="PANTHER" id="PTHR41271:SF1">
    <property type="entry name" value="DUF402 DOMAIN-CONTAINING PROTEIN"/>
    <property type="match status" value="1"/>
</dbReference>
<evidence type="ECO:0000313" key="2">
    <source>
        <dbReference type="EMBL" id="TDM12245.1"/>
    </source>
</evidence>
<dbReference type="Gene3D" id="2.40.380.10">
    <property type="entry name" value="FomD-like"/>
    <property type="match status" value="1"/>
</dbReference>
<reference evidence="2 3" key="1">
    <citation type="submission" date="2019-01" db="EMBL/GenBank/DDBJ databases">
        <title>Draft genome sequences of the type strains of six Macrococcus species.</title>
        <authorList>
            <person name="Mazhar S."/>
            <person name="Altermann E."/>
            <person name="Hill C."/>
            <person name="Mcauliffe O."/>
        </authorList>
    </citation>
    <scope>NUCLEOTIDE SEQUENCE [LARGE SCALE GENOMIC DNA]</scope>
    <source>
        <strain evidence="2 3">CCM4815</strain>
    </source>
</reference>
<keyword evidence="3" id="KW-1185">Reference proteome</keyword>
<evidence type="ECO:0000313" key="3">
    <source>
        <dbReference type="Proteomes" id="UP000294802"/>
    </source>
</evidence>
<dbReference type="Pfam" id="PF04167">
    <property type="entry name" value="DUF402"/>
    <property type="match status" value="1"/>
</dbReference>
<dbReference type="InterPro" id="IPR007295">
    <property type="entry name" value="DUF402"/>
</dbReference>
<dbReference type="PANTHER" id="PTHR41271">
    <property type="entry name" value="DUF402 DOMAIN-CONTAINING PROTEIN"/>
    <property type="match status" value="1"/>
</dbReference>
<comment type="caution">
    <text evidence="2">The sequence shown here is derived from an EMBL/GenBank/DDBJ whole genome shotgun (WGS) entry which is preliminary data.</text>
</comment>
<evidence type="ECO:0000259" key="1">
    <source>
        <dbReference type="Pfam" id="PF04167"/>
    </source>
</evidence>
<dbReference type="EMBL" id="SCWB01000005">
    <property type="protein sequence ID" value="TDM12245.1"/>
    <property type="molecule type" value="Genomic_DNA"/>
</dbReference>
<dbReference type="InterPro" id="IPR035930">
    <property type="entry name" value="FomD-like_sf"/>
</dbReference>
<gene>
    <name evidence="2" type="ORF">ERX29_04045</name>
</gene>
<dbReference type="OrthoDB" id="2002222at2"/>
<proteinExistence type="predicted"/>
<feature type="domain" description="DUF402" evidence="1">
    <location>
        <begin position="59"/>
        <end position="158"/>
    </location>
</feature>
<organism evidence="2 3">
    <name type="scientific">Macrococcus lamae</name>
    <dbReference type="NCBI Taxonomy" id="198484"/>
    <lineage>
        <taxon>Bacteria</taxon>
        <taxon>Bacillati</taxon>
        <taxon>Bacillota</taxon>
        <taxon>Bacilli</taxon>
        <taxon>Bacillales</taxon>
        <taxon>Staphylococcaceae</taxon>
        <taxon>Macrococcus</taxon>
    </lineage>
</organism>
<sequence length="179" mass="21149">MKIKYIDKRHWRRLQRRDYKEIRLEDERFDGIVGLVTMQKVKSPLQVEVVGKFITVADTGYQWLQLLPKNKPFSITAMYDNYGRPVQYYIDINEQNVIELGEARAHDLFLDVLVLPNGAYELVDEVDLKFALKKGSITKEQYDFAYQTAHQIMNNIQKDFETFKTTIDYCRKKITPSDN</sequence>
<dbReference type="RefSeq" id="WP_133443415.1">
    <property type="nucleotide sequence ID" value="NZ_SCWB01000005.1"/>
</dbReference>
<dbReference type="SUPFAM" id="SSF159234">
    <property type="entry name" value="FomD-like"/>
    <property type="match status" value="1"/>
</dbReference>
<name>A0A4R6BVQ8_9STAP</name>
<dbReference type="AlphaFoldDB" id="A0A4R6BVQ8"/>